<name>A0A319EAB4_ASPSB</name>
<gene>
    <name evidence="2" type="ORF">BO78DRAFT_401932</name>
</gene>
<organism evidence="2 3">
    <name type="scientific">Aspergillus sclerotiicarbonarius (strain CBS 121057 / IBT 28362)</name>
    <dbReference type="NCBI Taxonomy" id="1448318"/>
    <lineage>
        <taxon>Eukaryota</taxon>
        <taxon>Fungi</taxon>
        <taxon>Dikarya</taxon>
        <taxon>Ascomycota</taxon>
        <taxon>Pezizomycotina</taxon>
        <taxon>Eurotiomycetes</taxon>
        <taxon>Eurotiomycetidae</taxon>
        <taxon>Eurotiales</taxon>
        <taxon>Aspergillaceae</taxon>
        <taxon>Aspergillus</taxon>
        <taxon>Aspergillus subgen. Circumdati</taxon>
    </lineage>
</organism>
<dbReference type="InterPro" id="IPR021109">
    <property type="entry name" value="Peptidase_aspartic_dom_sf"/>
</dbReference>
<reference evidence="2 3" key="1">
    <citation type="submission" date="2018-02" db="EMBL/GenBank/DDBJ databases">
        <title>The genomes of Aspergillus section Nigri reveals drivers in fungal speciation.</title>
        <authorList>
            <consortium name="DOE Joint Genome Institute"/>
            <person name="Vesth T.C."/>
            <person name="Nybo J."/>
            <person name="Theobald S."/>
            <person name="Brandl J."/>
            <person name="Frisvad J.C."/>
            <person name="Nielsen K.F."/>
            <person name="Lyhne E.K."/>
            <person name="Kogle M.E."/>
            <person name="Kuo A."/>
            <person name="Riley R."/>
            <person name="Clum A."/>
            <person name="Nolan M."/>
            <person name="Lipzen A."/>
            <person name="Salamov A."/>
            <person name="Henrissat B."/>
            <person name="Wiebenga A."/>
            <person name="De vries R.P."/>
            <person name="Grigoriev I.V."/>
            <person name="Mortensen U.H."/>
            <person name="Andersen M.R."/>
            <person name="Baker S.E."/>
        </authorList>
    </citation>
    <scope>NUCLEOTIDE SEQUENCE [LARGE SCALE GENOMIC DNA]</scope>
    <source>
        <strain evidence="2 3">CBS 121057</strain>
    </source>
</reference>
<dbReference type="CDD" id="cd00303">
    <property type="entry name" value="retropepsin_like"/>
    <property type="match status" value="1"/>
</dbReference>
<evidence type="ECO:0000256" key="1">
    <source>
        <dbReference type="SAM" id="MobiDB-lite"/>
    </source>
</evidence>
<evidence type="ECO:0000313" key="2">
    <source>
        <dbReference type="EMBL" id="PYI00634.1"/>
    </source>
</evidence>
<dbReference type="OrthoDB" id="4493271at2759"/>
<accession>A0A319EAB4</accession>
<keyword evidence="3" id="KW-1185">Reference proteome</keyword>
<feature type="region of interest" description="Disordered" evidence="1">
    <location>
        <begin position="134"/>
        <end position="191"/>
    </location>
</feature>
<proteinExistence type="predicted"/>
<dbReference type="Gene3D" id="2.40.70.10">
    <property type="entry name" value="Acid Proteases"/>
    <property type="match status" value="1"/>
</dbReference>
<dbReference type="EMBL" id="KZ826442">
    <property type="protein sequence ID" value="PYI00634.1"/>
    <property type="molecule type" value="Genomic_DNA"/>
</dbReference>
<dbReference type="VEuPathDB" id="FungiDB:BO78DRAFT_401932"/>
<sequence length="323" mass="35771">MEASLPRALPGSDSSSDAEKPSQTRRWLRAVKRTFSFFVPRKIIERRQRFRMKKTNLDLEVPGTQAGQPMDSPLPTEDSHQEPDEPDEEEPDPIFHTAMEDQSIPQEMPRFEYSERNSLDVPTPGTGGRISICLAPGSTSSGSPAVFTLASPPPDDIDTKQTSPPEQREEFGQVGDDERSQSSSIKSSSLEDLSTVSTNSAWYIEPVVVVANNNRHKEAALMALDTQASANLMDAVLCRELGMTPEPCSQDLIPLQTESGDAVRIKPHGRVRRVAWHFAHHGRTHVSDFLVVDLRDYNAILGNRDIRRLKILAPGPGLGDKAR</sequence>
<feature type="region of interest" description="Disordered" evidence="1">
    <location>
        <begin position="51"/>
        <end position="93"/>
    </location>
</feature>
<evidence type="ECO:0000313" key="3">
    <source>
        <dbReference type="Proteomes" id="UP000248423"/>
    </source>
</evidence>
<feature type="compositionally biased region" description="Basic and acidic residues" evidence="1">
    <location>
        <begin position="166"/>
        <end position="180"/>
    </location>
</feature>
<feature type="region of interest" description="Disordered" evidence="1">
    <location>
        <begin position="1"/>
        <end position="26"/>
    </location>
</feature>
<dbReference type="Proteomes" id="UP000248423">
    <property type="component" value="Unassembled WGS sequence"/>
</dbReference>
<dbReference type="AlphaFoldDB" id="A0A319EAB4"/>
<protein>
    <submittedName>
        <fullName evidence="2">Uncharacterized protein</fullName>
    </submittedName>
</protein>